<dbReference type="Pfam" id="PF13412">
    <property type="entry name" value="HTH_24"/>
    <property type="match status" value="1"/>
</dbReference>
<organism evidence="2 3">
    <name type="scientific">Streptomyces solicavernae</name>
    <dbReference type="NCBI Taxonomy" id="3043614"/>
    <lineage>
        <taxon>Bacteria</taxon>
        <taxon>Bacillati</taxon>
        <taxon>Actinomycetota</taxon>
        <taxon>Actinomycetes</taxon>
        <taxon>Kitasatosporales</taxon>
        <taxon>Streptomycetaceae</taxon>
        <taxon>Streptomyces</taxon>
    </lineage>
</organism>
<accession>A0ABT6RT47</accession>
<dbReference type="Gene3D" id="3.30.420.40">
    <property type="match status" value="2"/>
</dbReference>
<proteinExistence type="inferred from homology"/>
<evidence type="ECO:0000313" key="3">
    <source>
        <dbReference type="Proteomes" id="UP001224661"/>
    </source>
</evidence>
<dbReference type="SUPFAM" id="SSF53067">
    <property type="entry name" value="Actin-like ATPase domain"/>
    <property type="match status" value="1"/>
</dbReference>
<dbReference type="PANTHER" id="PTHR18964:SF173">
    <property type="entry name" value="GLUCOKINASE"/>
    <property type="match status" value="1"/>
</dbReference>
<dbReference type="PROSITE" id="PS01125">
    <property type="entry name" value="ROK"/>
    <property type="match status" value="1"/>
</dbReference>
<dbReference type="Gene3D" id="1.10.10.10">
    <property type="entry name" value="Winged helix-like DNA-binding domain superfamily/Winged helix DNA-binding domain"/>
    <property type="match status" value="1"/>
</dbReference>
<dbReference type="PANTHER" id="PTHR18964">
    <property type="entry name" value="ROK (REPRESSOR, ORF, KINASE) FAMILY"/>
    <property type="match status" value="1"/>
</dbReference>
<reference evidence="2 3" key="1">
    <citation type="submission" date="2023-05" db="EMBL/GenBank/DDBJ databases">
        <title>Draft genome sequence of Streptomyces sp. B-S-A8 isolated from a cave soil in Thailand.</title>
        <authorList>
            <person name="Chamroensaksri N."/>
            <person name="Muangham S."/>
        </authorList>
    </citation>
    <scope>NUCLEOTIDE SEQUENCE [LARGE SCALE GENOMIC DNA]</scope>
    <source>
        <strain evidence="2 3">B-S-A8</strain>
    </source>
</reference>
<gene>
    <name evidence="2" type="ORF">QIS99_12075</name>
</gene>
<sequence>MTPRSPRSPRIPRSPRTRNAALVLDLLRSAGQEGISRLELAERTGLTPQAVSKITARLRDEGLAAEAGRRASTGGKPRTVLRLVPGAGGAVGLHLDRDELTAVAVDLAGTPLAERRAPLAFASGAEAVVDTAVREVGALLEECGAGAPGGVSGGVSGGRPPGVGVALPGPLDHGAGVLHRVTGFPEWDGFPLRDALGGRLGLPVVVDKDTNAAALGLALAGATASAHGSFAYLHLGTGLGAGLVLGGALHRGARTGAGEFGHQVVQLDGPRCECGNRGCVEALCLAAVAAGRPDEAARVLGEGAANLVGLLDVDLVLLGGRTVAGDAARYVRGVEAVLAARARRVGGTPVPVRAVPGERGVAEGAAQLVLAPMFGRAG</sequence>
<comment type="similarity">
    <text evidence="1">Belongs to the ROK (NagC/XylR) family.</text>
</comment>
<dbReference type="InterPro" id="IPR000600">
    <property type="entry name" value="ROK"/>
</dbReference>
<name>A0ABT6RT47_9ACTN</name>
<dbReference type="EMBL" id="JASCIR010000008">
    <property type="protein sequence ID" value="MDI3386933.1"/>
    <property type="molecule type" value="Genomic_DNA"/>
</dbReference>
<dbReference type="Proteomes" id="UP001224661">
    <property type="component" value="Unassembled WGS sequence"/>
</dbReference>
<dbReference type="InterPro" id="IPR049874">
    <property type="entry name" value="ROK_cs"/>
</dbReference>
<dbReference type="InterPro" id="IPR043129">
    <property type="entry name" value="ATPase_NBD"/>
</dbReference>
<keyword evidence="3" id="KW-1185">Reference proteome</keyword>
<evidence type="ECO:0000313" key="2">
    <source>
        <dbReference type="EMBL" id="MDI3386933.1"/>
    </source>
</evidence>
<dbReference type="InterPro" id="IPR036390">
    <property type="entry name" value="WH_DNA-bd_sf"/>
</dbReference>
<dbReference type="InterPro" id="IPR036388">
    <property type="entry name" value="WH-like_DNA-bd_sf"/>
</dbReference>
<dbReference type="Pfam" id="PF00480">
    <property type="entry name" value="ROK"/>
    <property type="match status" value="1"/>
</dbReference>
<dbReference type="SUPFAM" id="SSF46785">
    <property type="entry name" value="Winged helix' DNA-binding domain"/>
    <property type="match status" value="1"/>
</dbReference>
<evidence type="ECO:0000256" key="1">
    <source>
        <dbReference type="ARBA" id="ARBA00006479"/>
    </source>
</evidence>
<comment type="caution">
    <text evidence="2">The sequence shown here is derived from an EMBL/GenBank/DDBJ whole genome shotgun (WGS) entry which is preliminary data.</text>
</comment>
<dbReference type="RefSeq" id="WP_282513221.1">
    <property type="nucleotide sequence ID" value="NZ_JASCIR010000008.1"/>
</dbReference>
<protein>
    <submittedName>
        <fullName evidence="2">ROK family transcriptional regulator</fullName>
    </submittedName>
</protein>